<evidence type="ECO:0000259" key="13">
    <source>
        <dbReference type="Pfam" id="PF08393"/>
    </source>
</evidence>
<evidence type="ECO:0000256" key="1">
    <source>
        <dbReference type="ARBA" id="ARBA00004430"/>
    </source>
</evidence>
<dbReference type="Pfam" id="PF08393">
    <property type="entry name" value="DHC_N2"/>
    <property type="match status" value="1"/>
</dbReference>
<evidence type="ECO:0000256" key="8">
    <source>
        <dbReference type="ARBA" id="ARBA00023054"/>
    </source>
</evidence>
<keyword evidence="8" id="KW-0175">Coiled coil</keyword>
<dbReference type="GO" id="GO:0051959">
    <property type="term" value="F:dynein light intermediate chain binding"/>
    <property type="evidence" value="ECO:0007669"/>
    <property type="project" value="InterPro"/>
</dbReference>
<keyword evidence="16" id="KW-1185">Reference proteome</keyword>
<dbReference type="InterPro" id="IPR026983">
    <property type="entry name" value="DHC"/>
</dbReference>
<keyword evidence="6" id="KW-0067">ATP-binding</keyword>
<dbReference type="FunFam" id="3.40.50.300:FF:000063">
    <property type="entry name" value="dynein heavy chain 6, axonemal"/>
    <property type="match status" value="1"/>
</dbReference>
<keyword evidence="12" id="KW-0966">Cell projection</keyword>
<dbReference type="FunFam" id="1.10.287.2620:FF:000002">
    <property type="entry name" value="Dynein heavy chain 2, axonemal"/>
    <property type="match status" value="1"/>
</dbReference>
<dbReference type="EMBL" id="JH431866">
    <property type="status" value="NOT_ANNOTATED_CDS"/>
    <property type="molecule type" value="Genomic_DNA"/>
</dbReference>
<feature type="domain" description="Dynein heavy chain hydrolytic ATP-binding dynein motor region" evidence="14">
    <location>
        <begin position="1491"/>
        <end position="1817"/>
    </location>
</feature>
<evidence type="ECO:0000256" key="12">
    <source>
        <dbReference type="ARBA" id="ARBA00023273"/>
    </source>
</evidence>
<dbReference type="InterPro" id="IPR027417">
    <property type="entry name" value="P-loop_NTPase"/>
</dbReference>
<dbReference type="InterPro" id="IPR043157">
    <property type="entry name" value="Dynein_AAA1S"/>
</dbReference>
<comment type="similarity">
    <text evidence="2">Belongs to the dynein heavy chain family.</text>
</comment>
<dbReference type="GO" id="GO:0030286">
    <property type="term" value="C:dynein complex"/>
    <property type="evidence" value="ECO:0007669"/>
    <property type="project" value="UniProtKB-KW"/>
</dbReference>
<dbReference type="Gene3D" id="1.20.140.100">
    <property type="entry name" value="Dynein heavy chain, N-terminal domain 2"/>
    <property type="match status" value="1"/>
</dbReference>
<dbReference type="PANTHER" id="PTHR22878">
    <property type="entry name" value="DYNEIN HEAVY CHAIN 6, AXONEMAL-LIKE-RELATED"/>
    <property type="match status" value="1"/>
</dbReference>
<evidence type="ECO:0000259" key="14">
    <source>
        <dbReference type="Pfam" id="PF12774"/>
    </source>
</evidence>
<dbReference type="SUPFAM" id="SSF52540">
    <property type="entry name" value="P-loop containing nucleoside triphosphate hydrolases"/>
    <property type="match status" value="1"/>
</dbReference>
<dbReference type="InterPro" id="IPR042228">
    <property type="entry name" value="Dynein_linker_3"/>
</dbReference>
<dbReference type="Pfam" id="PF12774">
    <property type="entry name" value="AAA_6"/>
    <property type="match status" value="1"/>
</dbReference>
<dbReference type="InterPro" id="IPR013602">
    <property type="entry name" value="Dynein_heavy_linker"/>
</dbReference>
<evidence type="ECO:0008006" key="17">
    <source>
        <dbReference type="Google" id="ProtNLM"/>
    </source>
</evidence>
<dbReference type="Gene3D" id="3.20.180.20">
    <property type="entry name" value="Dynein heavy chain, N-terminal domain 2"/>
    <property type="match status" value="1"/>
</dbReference>
<accession>T1J5R2</accession>
<dbReference type="STRING" id="126957.T1J5R2"/>
<comment type="subcellular location">
    <subcellularLocation>
        <location evidence="1">Cytoplasm</location>
        <location evidence="1">Cytoskeleton</location>
        <location evidence="1">Cilium axoneme</location>
    </subcellularLocation>
</comment>
<evidence type="ECO:0000313" key="16">
    <source>
        <dbReference type="Proteomes" id="UP000014500"/>
    </source>
</evidence>
<organism evidence="15 16">
    <name type="scientific">Strigamia maritima</name>
    <name type="common">European centipede</name>
    <name type="synonym">Geophilus maritimus</name>
    <dbReference type="NCBI Taxonomy" id="126957"/>
    <lineage>
        <taxon>Eukaryota</taxon>
        <taxon>Metazoa</taxon>
        <taxon>Ecdysozoa</taxon>
        <taxon>Arthropoda</taxon>
        <taxon>Myriapoda</taxon>
        <taxon>Chilopoda</taxon>
        <taxon>Pleurostigmophora</taxon>
        <taxon>Geophilomorpha</taxon>
        <taxon>Linotaeniidae</taxon>
        <taxon>Strigamia</taxon>
    </lineage>
</organism>
<evidence type="ECO:0000256" key="7">
    <source>
        <dbReference type="ARBA" id="ARBA00023017"/>
    </source>
</evidence>
<dbReference type="GO" id="GO:0005930">
    <property type="term" value="C:axoneme"/>
    <property type="evidence" value="ECO:0007669"/>
    <property type="project" value="UniProtKB-SubCell"/>
</dbReference>
<keyword evidence="5" id="KW-0547">Nucleotide-binding</keyword>
<dbReference type="Proteomes" id="UP000014500">
    <property type="component" value="Unassembled WGS sequence"/>
</dbReference>
<evidence type="ECO:0000256" key="9">
    <source>
        <dbReference type="ARBA" id="ARBA00023069"/>
    </source>
</evidence>
<feature type="domain" description="Dynein heavy chain linker" evidence="13">
    <location>
        <begin position="964"/>
        <end position="1363"/>
    </location>
</feature>
<dbReference type="InterPro" id="IPR042222">
    <property type="entry name" value="Dynein_2_N"/>
</dbReference>
<dbReference type="GO" id="GO:0005874">
    <property type="term" value="C:microtubule"/>
    <property type="evidence" value="ECO:0007669"/>
    <property type="project" value="UniProtKB-KW"/>
</dbReference>
<keyword evidence="7" id="KW-0243">Dynein</keyword>
<dbReference type="PANTHER" id="PTHR22878:SF73">
    <property type="entry name" value="DYNEIN AXONEMAL HEAVY CHAIN 1"/>
    <property type="match status" value="1"/>
</dbReference>
<evidence type="ECO:0000256" key="2">
    <source>
        <dbReference type="ARBA" id="ARBA00008887"/>
    </source>
</evidence>
<dbReference type="eggNOG" id="KOG3595">
    <property type="taxonomic scope" value="Eukaryota"/>
</dbReference>
<dbReference type="Gene3D" id="1.10.287.2620">
    <property type="match status" value="1"/>
</dbReference>
<dbReference type="EnsemblMetazoa" id="SMAR008966-RA">
    <property type="protein sequence ID" value="SMAR008966-PA"/>
    <property type="gene ID" value="SMAR008966"/>
</dbReference>
<evidence type="ECO:0000256" key="10">
    <source>
        <dbReference type="ARBA" id="ARBA00023175"/>
    </source>
</evidence>
<dbReference type="OMA" id="NICDVIR"/>
<evidence type="ECO:0000313" key="15">
    <source>
        <dbReference type="EnsemblMetazoa" id="SMAR008966-PA"/>
    </source>
</evidence>
<protein>
    <recommendedName>
        <fullName evidence="17">AAA+ ATPase domain-containing protein</fullName>
    </recommendedName>
</protein>
<evidence type="ECO:0000256" key="6">
    <source>
        <dbReference type="ARBA" id="ARBA00022840"/>
    </source>
</evidence>
<dbReference type="PhylomeDB" id="T1J5R2"/>
<evidence type="ECO:0000256" key="4">
    <source>
        <dbReference type="ARBA" id="ARBA00022701"/>
    </source>
</evidence>
<sequence>MTSTPKKGKKAKDTRFGSILDMIEPVESENSTDIEMDSELTNQQTELLHRTYFSEAIGLSIIDQTQPVNIIRPHSTISDINTDKSIPPAKIFQGPSSVDEILARPGDDHVLDTDFPTTAYEPKVQLQYIVKPGALPRMVQVERLRRTYAKQDLEEVFKKKNVQVEDLIMTNSFSRIIKREKELEFTSFLPVELFDDTDFDVRSPQDWLNKAITKDGTRKALPAKAYLPNKLSSDEGDERVMGYQWCDVAVLDYNDKTAMWLIQPVNLTKRILEEGESSFWKKGIEHLDWTNLKSNQTWVPRIRLKFFAEDAYQFANRILAAVASRNEAEQIIRYWLCVDGMPTDGMSAMNEEMIERIIKWSTNIRLKSKWQDFQHYLEYFLHEAKLSFQKCMNRLLFDNLVTNDPELKGVVAIIPEKPTHEIEYKEIQDLVRYSFSSVKRKFVFRSFLVFKEAVWTMAKVREECNKPTDMSLFITTSSKSVKLEEFELVQAQATQQVHLFLKDSWGSKIVIDIRGFIQYVGKGWFDMNETSWNIYQMSKLKKFLKVVKFMMQDSLRFLVLDSLKAFVQLITDAAKDTLMLTEKYEWGPDLKTSPFKPKRNPIFVLDLIIDNNGIRYGTEIESFQTVFVNLFTKGVNATNIVEEVERVEEVFVMTSIYWHETPMLDTVGVKDPVVKEMKKALKRAVSQAIIPLKAYSQEFHQFLPLAKKELVQYISDYNENADGTLLDVKREIDGLIAYKTQLEQRLPSFIVIGPFLIQLENTRQFLFKKCKALSEGLLDFIIRSIKNNVEQITNEYKSLSLKLRERPKSLENINEIKDWMRSVPGIVQYLTNQAKTVLLDFAIPESYYYVLSDDDFREKASLKVWPIQIEKQLESCRKMLIDEEEKFARLLVLDQANLKERLENLMVTIGGLNMCSDLSKANEYANDVKKIMKSLKDCLDLSTVYNKREVIIGVPITSYAMIPKMTKLFEPYKQLWLTASDWLKWYDGWMNDSIISIDPEALEKNVNDAIKGITKLLKVFVELPNICVIILELKEQMEKFQPKVPVIQALRNPGMRARHWDEISEKMGFKVIPKPNISFAKYVEMGLDEHMEFMARIGEAATKEFQIEVDLEKMESSWVGQSLAIVSYKMSGTYTMKISEENQQMLDDQIVNTQSITFSPHKKPFEEKLNLWEAKLKLIQEVLEEWIKAQRSWLYLEPIFSSEDIVRQLPLESKKYQQMERHWRRILAAANKDSNIMSICPDPMLLNNFRECNTLLEQIQKGLSEYLETKRSGFPRFYFLSDDELLEILSQTRDPRAIQPYLRKCFESFFKIEFAPDLKMLHIVSFEGEIVPFSKDLYPVGEVEEWLTRIEDATYESIRDVIEIAIKNYVAKPRKKFVLLWPGQVVIAVCQNYWTTEVEEALNECLLDDYFQHMLLQLDDLRDIVRGDLKNLERSTLSALIVTEVHAKDVIQGMVEDQVGSSKDFEWIKQLRYYWMETHLYVQAVNAEFRYGYEYLGNTPRLVITPLTDRCYLTLTGALHLKFGGAPAGPAGTGKTETTKDLSKAMAIACIVFNCSDQLDYIAMAKFFKGLASSGAWACFDEFNRIDVEVLSVVAQQLQTIQRAIISKAKRFVFEGCDISLRDTCASFITMNPGYAGRSELPDNLKALFRPVAMMVPDYGLIAEISLFSFGFADTRFLARKISSTFRLASEQVSSQDHYDFGMRAVKSVIYAAGNLKREHPTMNEELILLRAIRDINVPKFLQDDLKLFTGIVSDLFPNTPDEPIDYGELEKSIRNSFVKLGLKDVEGFILKCIQLYDTTVVRHGLMLVGPTGSGKTKIESDFLSMNCIFIRSLLRLCCNLKLRF</sequence>
<keyword evidence="10" id="KW-0505">Motor protein</keyword>
<name>T1J5R2_STRMM</name>
<dbReference type="GO" id="GO:0005524">
    <property type="term" value="F:ATP binding"/>
    <property type="evidence" value="ECO:0007669"/>
    <property type="project" value="UniProtKB-KW"/>
</dbReference>
<dbReference type="Gene3D" id="1.10.8.710">
    <property type="match status" value="1"/>
</dbReference>
<dbReference type="FunFam" id="1.10.8.710:FF:000004">
    <property type="entry name" value="Dynein axonemal heavy chain 6"/>
    <property type="match status" value="1"/>
</dbReference>
<keyword evidence="4" id="KW-0493">Microtubule</keyword>
<dbReference type="FunFam" id="3.20.180.20:FF:000003">
    <property type="entry name" value="Dynein heavy chain 12, axonemal"/>
    <property type="match status" value="1"/>
</dbReference>
<proteinExistence type="inferred from homology"/>
<keyword evidence="3" id="KW-0963">Cytoplasm</keyword>
<keyword evidence="11" id="KW-0206">Cytoskeleton</keyword>
<reference evidence="15" key="2">
    <citation type="submission" date="2015-02" db="UniProtKB">
        <authorList>
            <consortium name="EnsemblMetazoa"/>
        </authorList>
    </citation>
    <scope>IDENTIFICATION</scope>
</reference>
<dbReference type="FunFam" id="1.20.58.1120:FF:000001">
    <property type="entry name" value="dynein heavy chain 2, axonemal"/>
    <property type="match status" value="1"/>
</dbReference>
<evidence type="ECO:0000256" key="5">
    <source>
        <dbReference type="ARBA" id="ARBA00022741"/>
    </source>
</evidence>
<dbReference type="GO" id="GO:0007018">
    <property type="term" value="P:microtubule-based movement"/>
    <property type="evidence" value="ECO:0007669"/>
    <property type="project" value="InterPro"/>
</dbReference>
<dbReference type="Gene3D" id="3.40.50.300">
    <property type="entry name" value="P-loop containing nucleotide triphosphate hydrolases"/>
    <property type="match status" value="2"/>
</dbReference>
<dbReference type="GO" id="GO:0045505">
    <property type="term" value="F:dynein intermediate chain binding"/>
    <property type="evidence" value="ECO:0007669"/>
    <property type="project" value="InterPro"/>
</dbReference>
<dbReference type="FunFam" id="1.20.140.100:FF:000004">
    <property type="entry name" value="Dynein axonemal heavy chain 6"/>
    <property type="match status" value="1"/>
</dbReference>
<dbReference type="HOGENOM" id="CLU_000038_5_1_1"/>
<dbReference type="Gene3D" id="1.20.58.1120">
    <property type="match status" value="1"/>
</dbReference>
<evidence type="ECO:0000256" key="3">
    <source>
        <dbReference type="ARBA" id="ARBA00022490"/>
    </source>
</evidence>
<evidence type="ECO:0000256" key="11">
    <source>
        <dbReference type="ARBA" id="ARBA00023212"/>
    </source>
</evidence>
<dbReference type="InterPro" id="IPR035699">
    <property type="entry name" value="AAA_6"/>
</dbReference>
<keyword evidence="9" id="KW-0969">Cilium</keyword>
<reference evidence="16" key="1">
    <citation type="submission" date="2011-05" db="EMBL/GenBank/DDBJ databases">
        <authorList>
            <person name="Richards S.R."/>
            <person name="Qu J."/>
            <person name="Jiang H."/>
            <person name="Jhangiani S.N."/>
            <person name="Agravi P."/>
            <person name="Goodspeed R."/>
            <person name="Gross S."/>
            <person name="Mandapat C."/>
            <person name="Jackson L."/>
            <person name="Mathew T."/>
            <person name="Pu L."/>
            <person name="Thornton R."/>
            <person name="Saada N."/>
            <person name="Wilczek-Boney K.B."/>
            <person name="Lee S."/>
            <person name="Kovar C."/>
            <person name="Wu Y."/>
            <person name="Scherer S.E."/>
            <person name="Worley K.C."/>
            <person name="Muzny D.M."/>
            <person name="Gibbs R."/>
        </authorList>
    </citation>
    <scope>NUCLEOTIDE SEQUENCE</scope>
    <source>
        <strain evidence="16">Brora</strain>
    </source>
</reference>